<sequence>MKKKENDLINGLTESGSRKIIKHPKKQQNFVVNQHPYQHQLNWMRSKMVEDSENSDSTDIPAIEMLITKLELWRFYQELRKNKIHNMKSSKVKLNKFFDILDRLERQKQTLLDKILRHLHRKDAALTNENTNNYRINIEIAFYRKEYDRNKILNMKAESINTAKHQVTKNGNINIENYADLNVAISCYLQHDEQENKDRFNYSITNYDTDEHKDAYLSTTLKRSPDTKVRLVGTATFTYDLKTMHSSATLCEAVSAYFFEPNMPVDQLKESVTERKYSVGISSWAQSVVTWPSGHQMLDPKVRILQQTSELNYFLERVQSFLLGTNPLHNIWPDEAVVRPGPLISAGFIYEGNNTEVVCRICGLESNTADWNRDDDDYAMYVHQQTSSPCLFLERYSYPINVNYISNGINANHLIMNQHNFICYSLVDDDNSILMNSKENKRLIIQRVNKPGVGPLFKEIDMCDKYFCNDIYYLWKHIALCCECSFPTEYCADSKSGFEIGDLHFHKENFFWFTSFYITL</sequence>
<protein>
    <submittedName>
        <fullName evidence="2">Uncharacterized protein</fullName>
    </submittedName>
</protein>
<dbReference type="EMBL" id="CACVKT020005287">
    <property type="protein sequence ID" value="CAC5394450.1"/>
    <property type="molecule type" value="Genomic_DNA"/>
</dbReference>
<evidence type="ECO:0000313" key="2">
    <source>
        <dbReference type="EMBL" id="CAC5394450.1"/>
    </source>
</evidence>
<dbReference type="SUPFAM" id="SSF57924">
    <property type="entry name" value="Inhibitor of apoptosis (IAP) repeat"/>
    <property type="match status" value="1"/>
</dbReference>
<reference evidence="2 3" key="1">
    <citation type="submission" date="2020-06" db="EMBL/GenBank/DDBJ databases">
        <authorList>
            <person name="Li R."/>
            <person name="Bekaert M."/>
        </authorList>
    </citation>
    <scope>NUCLEOTIDE SEQUENCE [LARGE SCALE GENOMIC DNA]</scope>
    <source>
        <strain evidence="3">wild</strain>
    </source>
</reference>
<keyword evidence="3" id="KW-1185">Reference proteome</keyword>
<dbReference type="AlphaFoldDB" id="A0A6J8CHW5"/>
<gene>
    <name evidence="2" type="ORF">MCOR_29197</name>
</gene>
<dbReference type="Pfam" id="PF00653">
    <property type="entry name" value="BIR"/>
    <property type="match status" value="1"/>
</dbReference>
<keyword evidence="1" id="KW-0175">Coiled coil</keyword>
<organism evidence="2 3">
    <name type="scientific">Mytilus coruscus</name>
    <name type="common">Sea mussel</name>
    <dbReference type="NCBI Taxonomy" id="42192"/>
    <lineage>
        <taxon>Eukaryota</taxon>
        <taxon>Metazoa</taxon>
        <taxon>Spiralia</taxon>
        <taxon>Lophotrochozoa</taxon>
        <taxon>Mollusca</taxon>
        <taxon>Bivalvia</taxon>
        <taxon>Autobranchia</taxon>
        <taxon>Pteriomorphia</taxon>
        <taxon>Mytilida</taxon>
        <taxon>Mytiloidea</taxon>
        <taxon>Mytilidae</taxon>
        <taxon>Mytilinae</taxon>
        <taxon>Mytilus</taxon>
    </lineage>
</organism>
<dbReference type="SMART" id="SM00238">
    <property type="entry name" value="BIR"/>
    <property type="match status" value="1"/>
</dbReference>
<evidence type="ECO:0000256" key="1">
    <source>
        <dbReference type="SAM" id="Coils"/>
    </source>
</evidence>
<name>A0A6J8CHW5_MYTCO</name>
<dbReference type="PROSITE" id="PS50143">
    <property type="entry name" value="BIR_REPEAT_2"/>
    <property type="match status" value="1"/>
</dbReference>
<feature type="coiled-coil region" evidence="1">
    <location>
        <begin position="94"/>
        <end position="121"/>
    </location>
</feature>
<dbReference type="Proteomes" id="UP000507470">
    <property type="component" value="Unassembled WGS sequence"/>
</dbReference>
<dbReference type="InterPro" id="IPR001370">
    <property type="entry name" value="BIR_rpt"/>
</dbReference>
<proteinExistence type="predicted"/>
<accession>A0A6J8CHW5</accession>
<dbReference type="OrthoDB" id="10631705at2759"/>
<evidence type="ECO:0000313" key="3">
    <source>
        <dbReference type="Proteomes" id="UP000507470"/>
    </source>
</evidence>
<dbReference type="Gene3D" id="1.10.1170.10">
    <property type="entry name" value="Inhibitor Of Apoptosis Protein (2mihbC-IAP-1), Chain A"/>
    <property type="match status" value="1"/>
</dbReference>